<sequence>MFLRLSPENLQHLEFLRDAEDHLVQEFGSISLQFLANGINRKIFKAAAQKLEVDVGIIERAVIGLMKLFSEASKNGLEGTDFYDSLIALEFSNTNAETLNKLYSDCSKDTRHILAQCAPSLPVYEDLEWRLDVRLATRSLHQQLTPNVLLKFHITDGEKSEMKVMQTDPMNLIHTTRVLEEALEELKSNHVRRIVRTIQ</sequence>
<accession>A0A6F9DAJ9</accession>
<dbReference type="Pfam" id="PF07258">
    <property type="entry name" value="COMM_domain"/>
    <property type="match status" value="1"/>
</dbReference>
<proteinExistence type="evidence at transcript level"/>
<protein>
    <submittedName>
        <fullName evidence="2">COMM domain-containing protein 2-like</fullName>
    </submittedName>
</protein>
<organism evidence="2">
    <name type="scientific">Phallusia mammillata</name>
    <dbReference type="NCBI Taxonomy" id="59560"/>
    <lineage>
        <taxon>Eukaryota</taxon>
        <taxon>Metazoa</taxon>
        <taxon>Chordata</taxon>
        <taxon>Tunicata</taxon>
        <taxon>Ascidiacea</taxon>
        <taxon>Phlebobranchia</taxon>
        <taxon>Ascidiidae</taxon>
        <taxon>Phallusia</taxon>
    </lineage>
</organism>
<evidence type="ECO:0000259" key="1">
    <source>
        <dbReference type="PROSITE" id="PS51269"/>
    </source>
</evidence>
<dbReference type="PROSITE" id="PS51269">
    <property type="entry name" value="COMM"/>
    <property type="match status" value="1"/>
</dbReference>
<gene>
    <name evidence="2" type="primary">Commd2</name>
</gene>
<dbReference type="PANTHER" id="PTHR15857">
    <property type="entry name" value="COMM DOMAIN CONTAINING PROTEIN 2"/>
    <property type="match status" value="1"/>
</dbReference>
<feature type="domain" description="COMM" evidence="1">
    <location>
        <begin position="123"/>
        <end position="190"/>
    </location>
</feature>
<dbReference type="EMBL" id="LR784101">
    <property type="protein sequence ID" value="CAB3232805.1"/>
    <property type="molecule type" value="mRNA"/>
</dbReference>
<evidence type="ECO:0000313" key="2">
    <source>
        <dbReference type="EMBL" id="CAB3232805.1"/>
    </source>
</evidence>
<dbReference type="InterPro" id="IPR017920">
    <property type="entry name" value="COMM"/>
</dbReference>
<name>A0A6F9DAJ9_9ASCI</name>
<reference evidence="2" key="1">
    <citation type="submission" date="2020-04" db="EMBL/GenBank/DDBJ databases">
        <authorList>
            <person name="Neveu A P."/>
        </authorList>
    </citation>
    <scope>NUCLEOTIDE SEQUENCE</scope>
    <source>
        <tissue evidence="2">Whole embryo</tissue>
    </source>
</reference>
<dbReference type="AlphaFoldDB" id="A0A6F9DAJ9"/>
<dbReference type="PANTHER" id="PTHR15857:SF0">
    <property type="entry name" value="COMM DOMAIN-CONTAINING PROTEIN 2"/>
    <property type="match status" value="1"/>
</dbReference>
<dbReference type="InterPro" id="IPR037354">
    <property type="entry name" value="Commd2"/>
</dbReference>